<keyword evidence="3" id="KW-0732">Signal</keyword>
<comment type="subcellular location">
    <subcellularLocation>
        <location evidence="1">Membrane</location>
        <topology evidence="1">Single-pass membrane protein</topology>
    </subcellularLocation>
</comment>
<feature type="domain" description="Wall-associated receptor kinase galacturonan-binding" evidence="7">
    <location>
        <begin position="37"/>
        <end position="99"/>
    </location>
</feature>
<evidence type="ECO:0000313" key="8">
    <source>
        <dbReference type="EMBL" id="KAK5844953.1"/>
    </source>
</evidence>
<keyword evidence="9" id="KW-1185">Reference proteome</keyword>
<evidence type="ECO:0000313" key="9">
    <source>
        <dbReference type="Proteomes" id="UP001358586"/>
    </source>
</evidence>
<evidence type="ECO:0000256" key="2">
    <source>
        <dbReference type="ARBA" id="ARBA00022692"/>
    </source>
</evidence>
<evidence type="ECO:0000259" key="7">
    <source>
        <dbReference type="Pfam" id="PF13947"/>
    </source>
</evidence>
<sequence>MPKPKPQFPIYALVATIIVSPNYSFQSYVAKTRNKYCNPIVCKNVTVSYLFPLPTRPSSYNNHRFELDCDNNNRIVLSLNRDRFYIQIIWYEYSTTRAIDPD</sequence>
<evidence type="ECO:0000256" key="5">
    <source>
        <dbReference type="ARBA" id="ARBA00023136"/>
    </source>
</evidence>
<proteinExistence type="predicted"/>
<reference evidence="8 9" key="1">
    <citation type="submission" date="2023-03" db="EMBL/GenBank/DDBJ databases">
        <title>WGS of Gossypium arboreum.</title>
        <authorList>
            <person name="Yu D."/>
        </authorList>
    </citation>
    <scope>NUCLEOTIDE SEQUENCE [LARGE SCALE GENOMIC DNA]</scope>
    <source>
        <tissue evidence="8">Leaf</tissue>
    </source>
</reference>
<dbReference type="InterPro" id="IPR025287">
    <property type="entry name" value="WAK_GUB"/>
</dbReference>
<keyword evidence="2 6" id="KW-0812">Transmembrane</keyword>
<evidence type="ECO:0000256" key="3">
    <source>
        <dbReference type="ARBA" id="ARBA00022729"/>
    </source>
</evidence>
<accession>A0ABR0R128</accession>
<organism evidence="8 9">
    <name type="scientific">Gossypium arboreum</name>
    <name type="common">Tree cotton</name>
    <name type="synonym">Gossypium nanking</name>
    <dbReference type="NCBI Taxonomy" id="29729"/>
    <lineage>
        <taxon>Eukaryota</taxon>
        <taxon>Viridiplantae</taxon>
        <taxon>Streptophyta</taxon>
        <taxon>Embryophyta</taxon>
        <taxon>Tracheophyta</taxon>
        <taxon>Spermatophyta</taxon>
        <taxon>Magnoliopsida</taxon>
        <taxon>eudicotyledons</taxon>
        <taxon>Gunneridae</taxon>
        <taxon>Pentapetalae</taxon>
        <taxon>rosids</taxon>
        <taxon>malvids</taxon>
        <taxon>Malvales</taxon>
        <taxon>Malvaceae</taxon>
        <taxon>Malvoideae</taxon>
        <taxon>Gossypium</taxon>
    </lineage>
</organism>
<evidence type="ECO:0000256" key="6">
    <source>
        <dbReference type="SAM" id="Phobius"/>
    </source>
</evidence>
<feature type="transmembrane region" description="Helical" evidence="6">
    <location>
        <begin position="6"/>
        <end position="25"/>
    </location>
</feature>
<keyword evidence="5 6" id="KW-0472">Membrane</keyword>
<protein>
    <recommendedName>
        <fullName evidence="7">Wall-associated receptor kinase galacturonan-binding domain-containing protein</fullName>
    </recommendedName>
</protein>
<name>A0ABR0R128_GOSAR</name>
<evidence type="ECO:0000256" key="4">
    <source>
        <dbReference type="ARBA" id="ARBA00022989"/>
    </source>
</evidence>
<keyword evidence="4 6" id="KW-1133">Transmembrane helix</keyword>
<dbReference type="Pfam" id="PF13947">
    <property type="entry name" value="GUB_WAK_bind"/>
    <property type="match status" value="1"/>
</dbReference>
<dbReference type="EMBL" id="JARKNE010000001">
    <property type="protein sequence ID" value="KAK5844953.1"/>
    <property type="molecule type" value="Genomic_DNA"/>
</dbReference>
<gene>
    <name evidence="8" type="ORF">PVK06_001100</name>
</gene>
<comment type="caution">
    <text evidence="8">The sequence shown here is derived from an EMBL/GenBank/DDBJ whole genome shotgun (WGS) entry which is preliminary data.</text>
</comment>
<dbReference type="Proteomes" id="UP001358586">
    <property type="component" value="Chromosome 1"/>
</dbReference>
<evidence type="ECO:0000256" key="1">
    <source>
        <dbReference type="ARBA" id="ARBA00004167"/>
    </source>
</evidence>